<feature type="signal peptide" evidence="1">
    <location>
        <begin position="1"/>
        <end position="22"/>
    </location>
</feature>
<evidence type="ECO:0000256" key="1">
    <source>
        <dbReference type="SAM" id="SignalP"/>
    </source>
</evidence>
<keyword evidence="3" id="KW-1185">Reference proteome</keyword>
<dbReference type="AlphaFoldDB" id="A0AAW0F0Z7"/>
<evidence type="ECO:0000313" key="2">
    <source>
        <dbReference type="EMBL" id="KAK7199749.1"/>
    </source>
</evidence>
<organism evidence="2 3">
    <name type="scientific">Novymonas esmeraldas</name>
    <dbReference type="NCBI Taxonomy" id="1808958"/>
    <lineage>
        <taxon>Eukaryota</taxon>
        <taxon>Discoba</taxon>
        <taxon>Euglenozoa</taxon>
        <taxon>Kinetoplastea</taxon>
        <taxon>Metakinetoplastina</taxon>
        <taxon>Trypanosomatida</taxon>
        <taxon>Trypanosomatidae</taxon>
        <taxon>Novymonas</taxon>
    </lineage>
</organism>
<gene>
    <name evidence="2" type="ORF">NESM_000021000</name>
</gene>
<sequence length="693" mass="75201">MPFFGVDDILFLLASSTALLWARRADVVESGVYTTVRLISDDPEAAARCAAAAAAQHGGSPSLLLPGFDLPVEEETHVLSLQGASPAHGLADDGGRGGLCFPPAPPLTVTESMHTQLQASPLVYQVPQVPHRQYNRHKRRPHVSTLATATEEVVRDRIGRYTVAEVQALFATMERESLWEAVIHVSYGIEQAEKQLLYLNQHNVECAIRTLLNTAHPDVALVYYLRFGEDMLVADDILLALFHACRNDAPLSLELCQVLQPFKSQWTPTVYACCLTTTARFDYAQAIALYHAYLASQRSHIAASQRTLHRVLASSPLLREAGVVAAAPEALPLHYLYHVIVPLVVTHDPDAADAYVEDMLAKDGGSAPEVLLRCLGHRKGQELSWLYLQRIATDASTDAVPSTETEALRRWVVTTRAKLSSSGACEDVAGLAIHLYRLRPSAMNMNTLLKLCTEHGAGTTEEVGEGQRGRIDSAAEAMSPIVANAAPLDGTAVPTCPGLRRLASGRAAVLRELLHDVPLHSALDATVLARTITEQRASCGLAAQFLSVMLQRKCFNVVPAIAAHLARQGRWATAARSMAIYLSNQRSAMSAEEAKLCVESCVHAGQWTSALFWVERAHAKGLALAPATYDLVLGASRHCPFDAAARVMTTMHDVGAGCTERGILDFIEGAAHRGKIAHAFRVLQHHSNVEWTL</sequence>
<keyword evidence="1" id="KW-0732">Signal</keyword>
<accession>A0AAW0F0Z7</accession>
<dbReference type="EMBL" id="JAECZO010000001">
    <property type="protein sequence ID" value="KAK7199749.1"/>
    <property type="molecule type" value="Genomic_DNA"/>
</dbReference>
<name>A0AAW0F0Z7_9TRYP</name>
<comment type="caution">
    <text evidence="2">The sequence shown here is derived from an EMBL/GenBank/DDBJ whole genome shotgun (WGS) entry which is preliminary data.</text>
</comment>
<reference evidence="2 3" key="1">
    <citation type="journal article" date="2021" name="MBio">
        <title>A New Model Trypanosomatid, Novymonas esmeraldas: Genomic Perception of Its 'Candidatus Pandoraea novymonadis' Endosymbiont.</title>
        <authorList>
            <person name="Zakharova A."/>
            <person name="Saura A."/>
            <person name="Butenko A."/>
            <person name="Podesvova L."/>
            <person name="Warmusova S."/>
            <person name="Kostygov A.Y."/>
            <person name="Nenarokova A."/>
            <person name="Lukes J."/>
            <person name="Opperdoes F.R."/>
            <person name="Yurchenko V."/>
        </authorList>
    </citation>
    <scope>NUCLEOTIDE SEQUENCE [LARGE SCALE GENOMIC DNA]</scope>
    <source>
        <strain evidence="2 3">E262AT.01</strain>
    </source>
</reference>
<evidence type="ECO:0000313" key="3">
    <source>
        <dbReference type="Proteomes" id="UP001430356"/>
    </source>
</evidence>
<feature type="chain" id="PRO_5043597776" evidence="1">
    <location>
        <begin position="23"/>
        <end position="693"/>
    </location>
</feature>
<protein>
    <submittedName>
        <fullName evidence="2">Uncharacterized protein</fullName>
    </submittedName>
</protein>
<proteinExistence type="predicted"/>
<dbReference type="Proteomes" id="UP001430356">
    <property type="component" value="Unassembled WGS sequence"/>
</dbReference>